<evidence type="ECO:0000313" key="1">
    <source>
        <dbReference type="EMBL" id="KAI0094970.1"/>
    </source>
</evidence>
<evidence type="ECO:0000313" key="2">
    <source>
        <dbReference type="Proteomes" id="UP001055072"/>
    </source>
</evidence>
<gene>
    <name evidence="1" type="ORF">BDY19DRAFT_902025</name>
</gene>
<accession>A0ACB8UKX9</accession>
<sequence>MTSPSTSKLSSSASELSQQWIDLADEEITEEFALKCFDAVADDVWVVAACMDRLLEAAPLQRTLLEIGIKRTEPALRRVEVASEELIDGEDSIGTSSEDRKRYALASYFQDESTDAQLCQMRATLLERLDRLNTFVEVCKEQPLAEDETSQDDIDEEWEDDPWGDTTGGSKATTKTVARVPVSLSSFLVDDLADIACVHASVGCYSAVRVLIERHASSLWQYRFVILESIPEHILPTDFRDLLPSLDASSGEERVIQPRPWREEKDWVEQPFVQEILKEFMGVEGADTIPSTEITAPVQPIPSPSNALTAWYRQRVDDVLTNSGMLDNALSLVQHAASHGIAGMDEVGEEMSLLSRLVYEAPSDLSSLSSDWTLERWKKLDPPAVIRAYLADTPPDDVPKQINKLVMPYLFVLESRAERAGNPDPRLVTRLFHEYILQAPLEVVASIFEASKPTLPPAQRLLRDDEDMVRLALACLYGSDRIDEWPTMSRIFECLPAWEVQEDEDEADTTIASLGAFVTPSTTQPQATASSLLVFFQPLLKHSLSRALDILDVHLESGEILSRWSVPAPLRWFLQSNGNILEQRAWATRMARQAGGRDDRLESLDDWEWLLDDMLKLSGSSESGLKGAFCLLSGDEVLRIYLSGLLSTGRFDIARSMLRDPKSRLQLPATTVEEVSITTSLEFYDNANSGNYHFGGMKLAYNCLDVPSISERILQQKEFIEATSRLCSFNLTSSPGTPITPIEIRLVKDKLSLVSRVLSSNSDAYKHSQVILELVQKLGFTGDLVAEVKTLAMLSDTALTMEDFDCAYENCSRMVDLVLNLRASRGTHDPEIQQASEVCWVTCFQLGRHPEFEDLYKRGNLLGRAMELCPPERLLDVLTSWRRLDQEDLELRRARRAARRAGTCLTNGAHRKRRTENGHFLTETLASRLQSLQQHVPSSPLASAPEFANKALHSVAANFPFARGRTLFSEGGDRSRSGSRPKLDAHEVQVQASRALQKGLGWLLGDE</sequence>
<dbReference type="EMBL" id="MU274900">
    <property type="protein sequence ID" value="KAI0094970.1"/>
    <property type="molecule type" value="Genomic_DNA"/>
</dbReference>
<protein>
    <submittedName>
        <fullName evidence="1">Sec39-domain-containing protein</fullName>
    </submittedName>
</protein>
<dbReference type="Proteomes" id="UP001055072">
    <property type="component" value="Unassembled WGS sequence"/>
</dbReference>
<comment type="caution">
    <text evidence="1">The sequence shown here is derived from an EMBL/GenBank/DDBJ whole genome shotgun (WGS) entry which is preliminary data.</text>
</comment>
<proteinExistence type="predicted"/>
<organism evidence="1 2">
    <name type="scientific">Irpex rosettiformis</name>
    <dbReference type="NCBI Taxonomy" id="378272"/>
    <lineage>
        <taxon>Eukaryota</taxon>
        <taxon>Fungi</taxon>
        <taxon>Dikarya</taxon>
        <taxon>Basidiomycota</taxon>
        <taxon>Agaricomycotina</taxon>
        <taxon>Agaricomycetes</taxon>
        <taxon>Polyporales</taxon>
        <taxon>Irpicaceae</taxon>
        <taxon>Irpex</taxon>
    </lineage>
</organism>
<name>A0ACB8UKX9_9APHY</name>
<keyword evidence="2" id="KW-1185">Reference proteome</keyword>
<reference evidence="1" key="1">
    <citation type="journal article" date="2021" name="Environ. Microbiol.">
        <title>Gene family expansions and transcriptome signatures uncover fungal adaptations to wood decay.</title>
        <authorList>
            <person name="Hage H."/>
            <person name="Miyauchi S."/>
            <person name="Viragh M."/>
            <person name="Drula E."/>
            <person name="Min B."/>
            <person name="Chaduli D."/>
            <person name="Navarro D."/>
            <person name="Favel A."/>
            <person name="Norest M."/>
            <person name="Lesage-Meessen L."/>
            <person name="Balint B."/>
            <person name="Merenyi Z."/>
            <person name="de Eugenio L."/>
            <person name="Morin E."/>
            <person name="Martinez A.T."/>
            <person name="Baldrian P."/>
            <person name="Stursova M."/>
            <person name="Martinez M.J."/>
            <person name="Novotny C."/>
            <person name="Magnuson J.K."/>
            <person name="Spatafora J.W."/>
            <person name="Maurice S."/>
            <person name="Pangilinan J."/>
            <person name="Andreopoulos W."/>
            <person name="LaButti K."/>
            <person name="Hundley H."/>
            <person name="Na H."/>
            <person name="Kuo A."/>
            <person name="Barry K."/>
            <person name="Lipzen A."/>
            <person name="Henrissat B."/>
            <person name="Riley R."/>
            <person name="Ahrendt S."/>
            <person name="Nagy L.G."/>
            <person name="Grigoriev I.V."/>
            <person name="Martin F."/>
            <person name="Rosso M.N."/>
        </authorList>
    </citation>
    <scope>NUCLEOTIDE SEQUENCE</scope>
    <source>
        <strain evidence="1">CBS 384.51</strain>
    </source>
</reference>